<name>A0A840S3E4_9BURK</name>
<dbReference type="EMBL" id="JACHHO010000001">
    <property type="protein sequence ID" value="MBB5204062.1"/>
    <property type="molecule type" value="Genomic_DNA"/>
</dbReference>
<feature type="signal peptide" evidence="2">
    <location>
        <begin position="1"/>
        <end position="19"/>
    </location>
</feature>
<comment type="caution">
    <text evidence="3">The sequence shown here is derived from an EMBL/GenBank/DDBJ whole genome shotgun (WGS) entry which is preliminary data.</text>
</comment>
<gene>
    <name evidence="3" type="ORF">HNQ51_001355</name>
</gene>
<feature type="chain" id="PRO_5032314609" evidence="2">
    <location>
        <begin position="20"/>
        <end position="145"/>
    </location>
</feature>
<keyword evidence="2" id="KW-0732">Signal</keyword>
<keyword evidence="4" id="KW-1185">Reference proteome</keyword>
<organism evidence="3 4">
    <name type="scientific">Inhella inkyongensis</name>
    <dbReference type="NCBI Taxonomy" id="392593"/>
    <lineage>
        <taxon>Bacteria</taxon>
        <taxon>Pseudomonadati</taxon>
        <taxon>Pseudomonadota</taxon>
        <taxon>Betaproteobacteria</taxon>
        <taxon>Burkholderiales</taxon>
        <taxon>Sphaerotilaceae</taxon>
        <taxon>Inhella</taxon>
    </lineage>
</organism>
<protein>
    <submittedName>
        <fullName evidence="3">Uncharacterized protein</fullName>
    </submittedName>
</protein>
<accession>A0A840S3E4</accession>
<feature type="compositionally biased region" description="Low complexity" evidence="1">
    <location>
        <begin position="23"/>
        <end position="48"/>
    </location>
</feature>
<dbReference type="Proteomes" id="UP000554837">
    <property type="component" value="Unassembled WGS sequence"/>
</dbReference>
<evidence type="ECO:0000313" key="4">
    <source>
        <dbReference type="Proteomes" id="UP000554837"/>
    </source>
</evidence>
<feature type="region of interest" description="Disordered" evidence="1">
    <location>
        <begin position="23"/>
        <end position="49"/>
    </location>
</feature>
<sequence>MKTPLTLLALMLSLGAVQASSTAASSASDSVGSLSNSVSKSSDSSTGTEVATGPYVLVRLQPLPEAPGQQRLVLRRLDADEATPTVALDLPESVVAAQALQAGQTLHVQNRAYGLALARWNAAGPAPEPFFLALQDPRELANRKL</sequence>
<evidence type="ECO:0000256" key="1">
    <source>
        <dbReference type="SAM" id="MobiDB-lite"/>
    </source>
</evidence>
<evidence type="ECO:0000313" key="3">
    <source>
        <dbReference type="EMBL" id="MBB5204062.1"/>
    </source>
</evidence>
<evidence type="ECO:0000256" key="2">
    <source>
        <dbReference type="SAM" id="SignalP"/>
    </source>
</evidence>
<reference evidence="3 4" key="1">
    <citation type="submission" date="2020-08" db="EMBL/GenBank/DDBJ databases">
        <title>Genomic Encyclopedia of Type Strains, Phase IV (KMG-IV): sequencing the most valuable type-strain genomes for metagenomic binning, comparative biology and taxonomic classification.</title>
        <authorList>
            <person name="Goeker M."/>
        </authorList>
    </citation>
    <scope>NUCLEOTIDE SEQUENCE [LARGE SCALE GENOMIC DNA]</scope>
    <source>
        <strain evidence="3 4">DSM 23958</strain>
    </source>
</reference>
<dbReference type="AlphaFoldDB" id="A0A840S3E4"/>
<proteinExistence type="predicted"/>
<dbReference type="RefSeq" id="WP_175423628.1">
    <property type="nucleotide sequence ID" value="NZ_CP040709.1"/>
</dbReference>